<feature type="non-terminal residue" evidence="2">
    <location>
        <position position="1"/>
    </location>
</feature>
<feature type="region of interest" description="Disordered" evidence="1">
    <location>
        <begin position="1"/>
        <end position="40"/>
    </location>
</feature>
<reference evidence="2" key="1">
    <citation type="submission" date="2021-02" db="EMBL/GenBank/DDBJ databases">
        <authorList>
            <person name="Nowell W R."/>
        </authorList>
    </citation>
    <scope>NUCLEOTIDE SEQUENCE</scope>
</reference>
<evidence type="ECO:0000313" key="3">
    <source>
        <dbReference type="Proteomes" id="UP000663851"/>
    </source>
</evidence>
<dbReference type="EMBL" id="CAJOBO010010300">
    <property type="protein sequence ID" value="CAF4598179.1"/>
    <property type="molecule type" value="Genomic_DNA"/>
</dbReference>
<protein>
    <submittedName>
        <fullName evidence="2">Uncharacterized protein</fullName>
    </submittedName>
</protein>
<gene>
    <name evidence="2" type="ORF">HFQ381_LOCUS33385</name>
</gene>
<organism evidence="2 3">
    <name type="scientific">Rotaria socialis</name>
    <dbReference type="NCBI Taxonomy" id="392032"/>
    <lineage>
        <taxon>Eukaryota</taxon>
        <taxon>Metazoa</taxon>
        <taxon>Spiralia</taxon>
        <taxon>Gnathifera</taxon>
        <taxon>Rotifera</taxon>
        <taxon>Eurotatoria</taxon>
        <taxon>Bdelloidea</taxon>
        <taxon>Philodinida</taxon>
        <taxon>Philodinidae</taxon>
        <taxon>Rotaria</taxon>
    </lineage>
</organism>
<proteinExistence type="predicted"/>
<dbReference type="AlphaFoldDB" id="A0A821BVT4"/>
<sequence length="40" mass="4423">PQRSNNGNSSDSKQSRGNLPTNTSQPRPGGWHVVDQSKRF</sequence>
<feature type="compositionally biased region" description="Polar residues" evidence="1">
    <location>
        <begin position="1"/>
        <end position="26"/>
    </location>
</feature>
<accession>A0A821BVT4</accession>
<evidence type="ECO:0000313" key="2">
    <source>
        <dbReference type="EMBL" id="CAF4598179.1"/>
    </source>
</evidence>
<name>A0A821BVT4_9BILA</name>
<evidence type="ECO:0000256" key="1">
    <source>
        <dbReference type="SAM" id="MobiDB-lite"/>
    </source>
</evidence>
<dbReference type="Proteomes" id="UP000663851">
    <property type="component" value="Unassembled WGS sequence"/>
</dbReference>
<comment type="caution">
    <text evidence="2">The sequence shown here is derived from an EMBL/GenBank/DDBJ whole genome shotgun (WGS) entry which is preliminary data.</text>
</comment>